<evidence type="ECO:0000313" key="2">
    <source>
        <dbReference type="Proteomes" id="UP001161757"/>
    </source>
</evidence>
<gene>
    <name evidence="1" type="ORF">HRR80_008777</name>
</gene>
<accession>A0AAN6EL12</accession>
<sequence>MEALIFEGVYHESIVDSDVVPALVLDFLRLRTTYCRSTSTTTTSTGHRILLVCGCCHWLVGGDWLSASRRRNPRRRCLSIKLFEPVYQPLANPAKMISSSTKPGTTTSCCLISGN</sequence>
<comment type="caution">
    <text evidence="1">The sequence shown here is derived from an EMBL/GenBank/DDBJ whole genome shotgun (WGS) entry which is preliminary data.</text>
</comment>
<organism evidence="1 2">
    <name type="scientific">Exophiala dermatitidis</name>
    <name type="common">Black yeast-like fungus</name>
    <name type="synonym">Wangiella dermatitidis</name>
    <dbReference type="NCBI Taxonomy" id="5970"/>
    <lineage>
        <taxon>Eukaryota</taxon>
        <taxon>Fungi</taxon>
        <taxon>Dikarya</taxon>
        <taxon>Ascomycota</taxon>
        <taxon>Pezizomycotina</taxon>
        <taxon>Eurotiomycetes</taxon>
        <taxon>Chaetothyriomycetidae</taxon>
        <taxon>Chaetothyriales</taxon>
        <taxon>Herpotrichiellaceae</taxon>
        <taxon>Exophiala</taxon>
    </lineage>
</organism>
<dbReference type="AlphaFoldDB" id="A0AAN6EL12"/>
<proteinExistence type="predicted"/>
<evidence type="ECO:0000313" key="1">
    <source>
        <dbReference type="EMBL" id="KAJ8987216.1"/>
    </source>
</evidence>
<reference evidence="1" key="1">
    <citation type="submission" date="2023-01" db="EMBL/GenBank/DDBJ databases">
        <title>Exophiala dermititidis isolated from Cystic Fibrosis Patient.</title>
        <authorList>
            <person name="Kurbessoian T."/>
            <person name="Crocker A."/>
            <person name="Murante D."/>
            <person name="Hogan D.A."/>
            <person name="Stajich J.E."/>
        </authorList>
    </citation>
    <scope>NUCLEOTIDE SEQUENCE</scope>
    <source>
        <strain evidence="1">Ex8</strain>
    </source>
</reference>
<protein>
    <submittedName>
        <fullName evidence="1">Uncharacterized protein</fullName>
    </submittedName>
</protein>
<name>A0AAN6EL12_EXODE</name>
<dbReference type="EMBL" id="JAJGCB010000027">
    <property type="protein sequence ID" value="KAJ8987216.1"/>
    <property type="molecule type" value="Genomic_DNA"/>
</dbReference>
<dbReference type="Proteomes" id="UP001161757">
    <property type="component" value="Unassembled WGS sequence"/>
</dbReference>